<keyword evidence="2" id="KW-0472">Membrane</keyword>
<dbReference type="Proteomes" id="UP000011081">
    <property type="component" value="Unassembled WGS sequence"/>
</dbReference>
<keyword evidence="2" id="KW-1133">Transmembrane helix</keyword>
<reference evidence="4" key="1">
    <citation type="submission" date="2011-03" db="EMBL/GenBank/DDBJ databases">
        <title>The genome sequence of Vavraia culicis strain floridensis.</title>
        <authorList>
            <consortium name="The Broad Institute Genome Sequencing Platform"/>
            <person name="Cuomo C."/>
            <person name="Becnel J."/>
            <person name="Sanscrainte N."/>
            <person name="Young S.K."/>
            <person name="Zeng Q."/>
            <person name="Gargeya S."/>
            <person name="Fitzgerald M."/>
            <person name="Haas B."/>
            <person name="Abouelleil A."/>
            <person name="Alvarado L."/>
            <person name="Arachchi H.M."/>
            <person name="Berlin A."/>
            <person name="Chapman S.B."/>
            <person name="Gearin G."/>
            <person name="Goldberg J."/>
            <person name="Griggs A."/>
            <person name="Gujja S."/>
            <person name="Hansen M."/>
            <person name="Heiman D."/>
            <person name="Howarth C."/>
            <person name="Larimer J."/>
            <person name="Lui A."/>
            <person name="MacDonald P.J.P."/>
            <person name="McCowen C."/>
            <person name="Montmayeur A."/>
            <person name="Murphy C."/>
            <person name="Neiman D."/>
            <person name="Pearson M."/>
            <person name="Priest M."/>
            <person name="Roberts A."/>
            <person name="Saif S."/>
            <person name="Shea T."/>
            <person name="Sisk P."/>
            <person name="Stolte C."/>
            <person name="Sykes S."/>
            <person name="Wortman J."/>
            <person name="Nusbaum C."/>
            <person name="Birren B."/>
        </authorList>
    </citation>
    <scope>NUCLEOTIDE SEQUENCE [LARGE SCALE GENOMIC DNA]</scope>
    <source>
        <strain evidence="4">floridensis</strain>
    </source>
</reference>
<sequence>MFNLTEKLFFKKITGQSNQLPASDAALERAVLDDTFFFLCGVNTCNIKYHDDTDILVNPAYTNANVLKAIRKLGLQVKSFEKYVFENEYCSDSLKRILSDAIERKLDQFRLFLVSHRGKVQSIEDLLVKLSDHIDLFNEIERIVGIVHEKNGDEIINVIKERKDKMVHFNAFYDNLIQRFAFDINQRINLFVCYGIIKVPFFMVKENDTFNFDEKFFTNKFFLENGHVPFYLRSSKLVLECGLYSSLIRTIKASAENQGKRLNLHHDFYDMMHDIPFIDKTMKSDAKHTDDRVNPGSGDGNRPENDGSHYNYEMLSVNLPYEYIMRQHSYKYKMLNDLCLKYLSDEWTNMKNYIFLMDSAFFTDVLSEINENILDKSKKNVLKINRIISNHSISFYISKNSIITIISKILNLELNYDFDEELCILDGLSIEYKPNNIFRLFFSKKNIDELELIFRMLFTLFVINFSIVREDRNIFSNLILALNNFLVSSFYTNNILREILNTKVYDLNSYIGKVNEIIKISLRDLYITSYNVFKILGAYFVLCFKYIKYKKEDREELKKIILDLNTAIDNENYNIFLANLLYRMKKHITNE</sequence>
<evidence type="ECO:0000256" key="1">
    <source>
        <dbReference type="SAM" id="MobiDB-lite"/>
    </source>
</evidence>
<feature type="region of interest" description="Disordered" evidence="1">
    <location>
        <begin position="286"/>
        <end position="309"/>
    </location>
</feature>
<dbReference type="RefSeq" id="XP_008074499.1">
    <property type="nucleotide sequence ID" value="XM_008076308.1"/>
</dbReference>
<dbReference type="VEuPathDB" id="MicrosporidiaDB:VCUG_01479"/>
<dbReference type="EMBL" id="GL877426">
    <property type="protein sequence ID" value="ELA47034.1"/>
    <property type="molecule type" value="Genomic_DNA"/>
</dbReference>
<protein>
    <recommendedName>
        <fullName evidence="5">Spindle pole body component</fullName>
    </recommendedName>
</protein>
<gene>
    <name evidence="3" type="ORF">VCUG_01479</name>
</gene>
<feature type="transmembrane region" description="Helical" evidence="2">
    <location>
        <begin position="525"/>
        <end position="547"/>
    </location>
</feature>
<evidence type="ECO:0000313" key="4">
    <source>
        <dbReference type="Proteomes" id="UP000011081"/>
    </source>
</evidence>
<dbReference type="GeneID" id="19879357"/>
<organism evidence="3 4">
    <name type="scientific">Vavraia culicis (isolate floridensis)</name>
    <name type="common">Microsporidian parasite</name>
    <dbReference type="NCBI Taxonomy" id="948595"/>
    <lineage>
        <taxon>Eukaryota</taxon>
        <taxon>Fungi</taxon>
        <taxon>Fungi incertae sedis</taxon>
        <taxon>Microsporidia</taxon>
        <taxon>Pleistophoridae</taxon>
        <taxon>Vavraia</taxon>
    </lineage>
</organism>
<keyword evidence="2" id="KW-0812">Transmembrane</keyword>
<dbReference type="OMA" id="FEERHTY"/>
<dbReference type="AlphaFoldDB" id="L2GTU1"/>
<accession>L2GTU1</accession>
<evidence type="ECO:0000256" key="2">
    <source>
        <dbReference type="SAM" id="Phobius"/>
    </source>
</evidence>
<name>L2GTU1_VAVCU</name>
<dbReference type="OrthoDB" id="2192946at2759"/>
<proteinExistence type="predicted"/>
<dbReference type="HOGENOM" id="CLU_506247_0_0_1"/>
<evidence type="ECO:0008006" key="5">
    <source>
        <dbReference type="Google" id="ProtNLM"/>
    </source>
</evidence>
<dbReference type="STRING" id="948595.L2GTU1"/>
<keyword evidence="4" id="KW-1185">Reference proteome</keyword>
<dbReference type="InParanoid" id="L2GTU1"/>
<evidence type="ECO:0000313" key="3">
    <source>
        <dbReference type="EMBL" id="ELA47034.1"/>
    </source>
</evidence>